<proteinExistence type="predicted"/>
<sequence length="50" mass="5617">SSVPQLRRPSHIAARTPHSHQHAVRFRGSNDEEMTQAKSPFITALYDGCQ</sequence>
<feature type="non-terminal residue" evidence="2">
    <location>
        <position position="50"/>
    </location>
</feature>
<accession>A0ABD0RHU8</accession>
<organism evidence="2 3">
    <name type="scientific">Cirrhinus mrigala</name>
    <name type="common">Mrigala</name>
    <dbReference type="NCBI Taxonomy" id="683832"/>
    <lineage>
        <taxon>Eukaryota</taxon>
        <taxon>Metazoa</taxon>
        <taxon>Chordata</taxon>
        <taxon>Craniata</taxon>
        <taxon>Vertebrata</taxon>
        <taxon>Euteleostomi</taxon>
        <taxon>Actinopterygii</taxon>
        <taxon>Neopterygii</taxon>
        <taxon>Teleostei</taxon>
        <taxon>Ostariophysi</taxon>
        <taxon>Cypriniformes</taxon>
        <taxon>Cyprinidae</taxon>
        <taxon>Labeoninae</taxon>
        <taxon>Labeonini</taxon>
        <taxon>Cirrhinus</taxon>
    </lineage>
</organism>
<feature type="region of interest" description="Disordered" evidence="1">
    <location>
        <begin position="1"/>
        <end position="23"/>
    </location>
</feature>
<dbReference type="EMBL" id="JAMKFB020000003">
    <property type="protein sequence ID" value="KAL0197060.1"/>
    <property type="molecule type" value="Genomic_DNA"/>
</dbReference>
<name>A0ABD0RHU8_CIRMR</name>
<evidence type="ECO:0000313" key="3">
    <source>
        <dbReference type="Proteomes" id="UP001529510"/>
    </source>
</evidence>
<protein>
    <submittedName>
        <fullName evidence="2">Uncharacterized protein</fullName>
    </submittedName>
</protein>
<feature type="non-terminal residue" evidence="2">
    <location>
        <position position="1"/>
    </location>
</feature>
<gene>
    <name evidence="2" type="ORF">M9458_005600</name>
</gene>
<reference evidence="2 3" key="1">
    <citation type="submission" date="2024-05" db="EMBL/GenBank/DDBJ databases">
        <title>Genome sequencing and assembly of Indian major carp, Cirrhinus mrigala (Hamilton, 1822).</title>
        <authorList>
            <person name="Mohindra V."/>
            <person name="Chowdhury L.M."/>
            <person name="Lal K."/>
            <person name="Jena J.K."/>
        </authorList>
    </citation>
    <scope>NUCLEOTIDE SEQUENCE [LARGE SCALE GENOMIC DNA]</scope>
    <source>
        <strain evidence="2">CM1030</strain>
        <tissue evidence="2">Blood</tissue>
    </source>
</reference>
<dbReference type="Proteomes" id="UP001529510">
    <property type="component" value="Unassembled WGS sequence"/>
</dbReference>
<dbReference type="Gene3D" id="2.60.120.1000">
    <property type="match status" value="1"/>
</dbReference>
<dbReference type="AlphaFoldDB" id="A0ABD0RHU8"/>
<evidence type="ECO:0000313" key="2">
    <source>
        <dbReference type="EMBL" id="KAL0197060.1"/>
    </source>
</evidence>
<keyword evidence="3" id="KW-1185">Reference proteome</keyword>
<comment type="caution">
    <text evidence="2">The sequence shown here is derived from an EMBL/GenBank/DDBJ whole genome shotgun (WGS) entry which is preliminary data.</text>
</comment>
<evidence type="ECO:0000256" key="1">
    <source>
        <dbReference type="SAM" id="MobiDB-lite"/>
    </source>
</evidence>